<name>A0A1J0GNF7_9CLOT</name>
<dbReference type="InterPro" id="IPR000835">
    <property type="entry name" value="HTH_MarR-typ"/>
</dbReference>
<organism evidence="5 6">
    <name type="scientific">Clostridium estertheticum subsp. estertheticum</name>
    <dbReference type="NCBI Taxonomy" id="1552"/>
    <lineage>
        <taxon>Bacteria</taxon>
        <taxon>Bacillati</taxon>
        <taxon>Bacillota</taxon>
        <taxon>Clostridia</taxon>
        <taxon>Eubacteriales</taxon>
        <taxon>Clostridiaceae</taxon>
        <taxon>Clostridium</taxon>
    </lineage>
</organism>
<sequence length="150" mass="17327">MSRSVGVVNELLVETFSDISQIEQRALKEGVLKDISVTEVHTIDAIGMYEHRTMSEVAQDLRITVGTLTTAINKLLKKGYVDRKRGEEDRRSVMIALTRKGKLAYRIHDRFHSNMVHATIDGLNEEEEEVLIKSLEKLNDFFKNKYRLEY</sequence>
<feature type="domain" description="HTH marR-type" evidence="4">
    <location>
        <begin position="1"/>
        <end position="140"/>
    </location>
</feature>
<dbReference type="Gene3D" id="1.10.10.10">
    <property type="entry name" value="Winged helix-like DNA-binding domain superfamily/Winged helix DNA-binding domain"/>
    <property type="match status" value="1"/>
</dbReference>
<dbReference type="SMART" id="SM00347">
    <property type="entry name" value="HTH_MARR"/>
    <property type="match status" value="1"/>
</dbReference>
<evidence type="ECO:0000313" key="5">
    <source>
        <dbReference type="EMBL" id="APC42464.1"/>
    </source>
</evidence>
<proteinExistence type="predicted"/>
<accession>A0A1J0GNF7</accession>
<dbReference type="OrthoDB" id="5461037at2"/>
<dbReference type="KEGG" id="ceu:A7L45_21670"/>
<dbReference type="SUPFAM" id="SSF46785">
    <property type="entry name" value="Winged helix' DNA-binding domain"/>
    <property type="match status" value="1"/>
</dbReference>
<evidence type="ECO:0000259" key="4">
    <source>
        <dbReference type="PROSITE" id="PS50995"/>
    </source>
</evidence>
<dbReference type="GO" id="GO:0003677">
    <property type="term" value="F:DNA binding"/>
    <property type="evidence" value="ECO:0007669"/>
    <property type="project" value="UniProtKB-KW"/>
</dbReference>
<dbReference type="PANTHER" id="PTHR42756:SF1">
    <property type="entry name" value="TRANSCRIPTIONAL REPRESSOR OF EMRAB OPERON"/>
    <property type="match status" value="1"/>
</dbReference>
<dbReference type="RefSeq" id="WP_071614752.1">
    <property type="nucleotide sequence ID" value="NZ_CP015756.1"/>
</dbReference>
<dbReference type="GO" id="GO:0003700">
    <property type="term" value="F:DNA-binding transcription factor activity"/>
    <property type="evidence" value="ECO:0007669"/>
    <property type="project" value="InterPro"/>
</dbReference>
<dbReference type="PANTHER" id="PTHR42756">
    <property type="entry name" value="TRANSCRIPTIONAL REGULATOR, MARR"/>
    <property type="match status" value="1"/>
</dbReference>
<keyword evidence="1" id="KW-0805">Transcription regulation</keyword>
<reference evidence="6" key="1">
    <citation type="journal article" date="2016" name="Front. Microbiol.">
        <title>Complete Genome Sequence of Clostridium estertheticum DSM 8809, a Microbe Identified in Spoiled Vacuum Packed Beef.</title>
        <authorList>
            <person name="Yu Z."/>
            <person name="Gunn L."/>
            <person name="Brennan E."/>
            <person name="Reid R."/>
            <person name="Wall P.G."/>
            <person name="Gaora O.P."/>
            <person name="Hurley D."/>
            <person name="Bolton D."/>
            <person name="Fanning S."/>
        </authorList>
    </citation>
    <scope>NUCLEOTIDE SEQUENCE [LARGE SCALE GENOMIC DNA]</scope>
    <source>
        <strain evidence="6">DSM 8809</strain>
    </source>
</reference>
<evidence type="ECO:0000256" key="3">
    <source>
        <dbReference type="ARBA" id="ARBA00023163"/>
    </source>
</evidence>
<dbReference type="PRINTS" id="PR00598">
    <property type="entry name" value="HTHMARR"/>
</dbReference>
<evidence type="ECO:0000256" key="2">
    <source>
        <dbReference type="ARBA" id="ARBA00023125"/>
    </source>
</evidence>
<dbReference type="InterPro" id="IPR036390">
    <property type="entry name" value="WH_DNA-bd_sf"/>
</dbReference>
<dbReference type="PROSITE" id="PS50995">
    <property type="entry name" value="HTH_MARR_2"/>
    <property type="match status" value="1"/>
</dbReference>
<dbReference type="AlphaFoldDB" id="A0A1J0GNF7"/>
<keyword evidence="2" id="KW-0238">DNA-binding</keyword>
<dbReference type="EMBL" id="CP015756">
    <property type="protein sequence ID" value="APC42464.1"/>
    <property type="molecule type" value="Genomic_DNA"/>
</dbReference>
<evidence type="ECO:0000313" key="6">
    <source>
        <dbReference type="Proteomes" id="UP000182569"/>
    </source>
</evidence>
<dbReference type="InterPro" id="IPR036388">
    <property type="entry name" value="WH-like_DNA-bd_sf"/>
</dbReference>
<keyword evidence="6" id="KW-1185">Reference proteome</keyword>
<protein>
    <submittedName>
        <fullName evidence="5">MarR family transcriptional regulator</fullName>
    </submittedName>
</protein>
<gene>
    <name evidence="5" type="ORF">A7L45_21670</name>
</gene>
<evidence type="ECO:0000256" key="1">
    <source>
        <dbReference type="ARBA" id="ARBA00023015"/>
    </source>
</evidence>
<keyword evidence="3" id="KW-0804">Transcription</keyword>
<dbReference type="Pfam" id="PF12802">
    <property type="entry name" value="MarR_2"/>
    <property type="match status" value="1"/>
</dbReference>
<dbReference type="STRING" id="1552.A7L45_21670"/>
<dbReference type="Proteomes" id="UP000182569">
    <property type="component" value="Chromosome"/>
</dbReference>